<comment type="caution">
    <text evidence="2">The sequence shown here is derived from an EMBL/GenBank/DDBJ whole genome shotgun (WGS) entry which is preliminary data.</text>
</comment>
<name>A0A4Z2I2D2_9TELE</name>
<evidence type="ECO:0000313" key="3">
    <source>
        <dbReference type="Proteomes" id="UP000314294"/>
    </source>
</evidence>
<feature type="compositionally biased region" description="Basic and acidic residues" evidence="1">
    <location>
        <begin position="121"/>
        <end position="144"/>
    </location>
</feature>
<feature type="region of interest" description="Disordered" evidence="1">
    <location>
        <begin position="76"/>
        <end position="144"/>
    </location>
</feature>
<feature type="compositionally biased region" description="Polar residues" evidence="1">
    <location>
        <begin position="76"/>
        <end position="93"/>
    </location>
</feature>
<dbReference type="AlphaFoldDB" id="A0A4Z2I2D2"/>
<feature type="region of interest" description="Disordered" evidence="1">
    <location>
        <begin position="1"/>
        <end position="20"/>
    </location>
</feature>
<dbReference type="EMBL" id="SRLO01000149">
    <property type="protein sequence ID" value="TNN71464.1"/>
    <property type="molecule type" value="Genomic_DNA"/>
</dbReference>
<accession>A0A4Z2I2D2</accession>
<gene>
    <name evidence="2" type="ORF">EYF80_018298</name>
</gene>
<keyword evidence="3" id="KW-1185">Reference proteome</keyword>
<sequence length="144" mass="16175">MGGTGGELRPSDSSEVVNITEERSRVSVALRRSAARSSRSRGSEQTSILFLTSCLNCDYLLSVLLLDFRLREPGTTSHHVNQMKSNMKTSRQPGASEALRLFTPRDNLPGSLRRSSQRLEQVSKRDENSQRSGKKRDADEREEH</sequence>
<evidence type="ECO:0000313" key="2">
    <source>
        <dbReference type="EMBL" id="TNN71464.1"/>
    </source>
</evidence>
<protein>
    <submittedName>
        <fullName evidence="2">Uncharacterized protein</fullName>
    </submittedName>
</protein>
<reference evidence="2 3" key="1">
    <citation type="submission" date="2019-03" db="EMBL/GenBank/DDBJ databases">
        <title>First draft genome of Liparis tanakae, snailfish: a comprehensive survey of snailfish specific genes.</title>
        <authorList>
            <person name="Kim W."/>
            <person name="Song I."/>
            <person name="Jeong J.-H."/>
            <person name="Kim D."/>
            <person name="Kim S."/>
            <person name="Ryu S."/>
            <person name="Song J.Y."/>
            <person name="Lee S.K."/>
        </authorList>
    </citation>
    <scope>NUCLEOTIDE SEQUENCE [LARGE SCALE GENOMIC DNA]</scope>
    <source>
        <tissue evidence="2">Muscle</tissue>
    </source>
</reference>
<dbReference type="Proteomes" id="UP000314294">
    <property type="component" value="Unassembled WGS sequence"/>
</dbReference>
<evidence type="ECO:0000256" key="1">
    <source>
        <dbReference type="SAM" id="MobiDB-lite"/>
    </source>
</evidence>
<proteinExistence type="predicted"/>
<organism evidence="2 3">
    <name type="scientific">Liparis tanakae</name>
    <name type="common">Tanaka's snailfish</name>
    <dbReference type="NCBI Taxonomy" id="230148"/>
    <lineage>
        <taxon>Eukaryota</taxon>
        <taxon>Metazoa</taxon>
        <taxon>Chordata</taxon>
        <taxon>Craniata</taxon>
        <taxon>Vertebrata</taxon>
        <taxon>Euteleostomi</taxon>
        <taxon>Actinopterygii</taxon>
        <taxon>Neopterygii</taxon>
        <taxon>Teleostei</taxon>
        <taxon>Neoteleostei</taxon>
        <taxon>Acanthomorphata</taxon>
        <taxon>Eupercaria</taxon>
        <taxon>Perciformes</taxon>
        <taxon>Cottioidei</taxon>
        <taxon>Cottales</taxon>
        <taxon>Liparidae</taxon>
        <taxon>Liparis</taxon>
    </lineage>
</organism>